<evidence type="ECO:0000313" key="4">
    <source>
        <dbReference type="Proteomes" id="UP000499080"/>
    </source>
</evidence>
<evidence type="ECO:0000313" key="3">
    <source>
        <dbReference type="EMBL" id="GBN82435.1"/>
    </source>
</evidence>
<name>A0A4Y2S584_ARAVE</name>
<protein>
    <submittedName>
        <fullName evidence="3">Uncharacterized protein</fullName>
    </submittedName>
</protein>
<keyword evidence="1" id="KW-0732">Signal</keyword>
<organism evidence="3 4">
    <name type="scientific">Araneus ventricosus</name>
    <name type="common">Orbweaver spider</name>
    <name type="synonym">Epeira ventricosa</name>
    <dbReference type="NCBI Taxonomy" id="182803"/>
    <lineage>
        <taxon>Eukaryota</taxon>
        <taxon>Metazoa</taxon>
        <taxon>Ecdysozoa</taxon>
        <taxon>Arthropoda</taxon>
        <taxon>Chelicerata</taxon>
        <taxon>Arachnida</taxon>
        <taxon>Araneae</taxon>
        <taxon>Araneomorphae</taxon>
        <taxon>Entelegynae</taxon>
        <taxon>Araneoidea</taxon>
        <taxon>Araneidae</taxon>
        <taxon>Araneus</taxon>
    </lineage>
</organism>
<proteinExistence type="predicted"/>
<feature type="signal peptide" evidence="1">
    <location>
        <begin position="1"/>
        <end position="22"/>
    </location>
</feature>
<dbReference type="EMBL" id="BGPR01149491">
    <property type="protein sequence ID" value="GBN82435.1"/>
    <property type="molecule type" value="Genomic_DNA"/>
</dbReference>
<feature type="non-terminal residue" evidence="3">
    <location>
        <position position="1"/>
    </location>
</feature>
<keyword evidence="4" id="KW-1185">Reference proteome</keyword>
<reference evidence="3 4" key="1">
    <citation type="journal article" date="2019" name="Sci. Rep.">
        <title>Orb-weaving spider Araneus ventricosus genome elucidates the spidroin gene catalogue.</title>
        <authorList>
            <person name="Kono N."/>
            <person name="Nakamura H."/>
            <person name="Ohtoshi R."/>
            <person name="Moran D.A.P."/>
            <person name="Shinohara A."/>
            <person name="Yoshida Y."/>
            <person name="Fujiwara M."/>
            <person name="Mori M."/>
            <person name="Tomita M."/>
            <person name="Arakawa K."/>
        </authorList>
    </citation>
    <scope>NUCLEOTIDE SEQUENCE [LARGE SCALE GENOMIC DNA]</scope>
</reference>
<feature type="chain" id="PRO_5036362162" evidence="1">
    <location>
        <begin position="23"/>
        <end position="56"/>
    </location>
</feature>
<comment type="caution">
    <text evidence="3">The sequence shown here is derived from an EMBL/GenBank/DDBJ whole genome shotgun (WGS) entry which is preliminary data.</text>
</comment>
<sequence>FLRSFSWMIETLTAFVVARCDSAERSDIQDSDVQSPSCYFISVTLAINDHRSGILG</sequence>
<dbReference type="Proteomes" id="UP000499080">
    <property type="component" value="Unassembled WGS sequence"/>
</dbReference>
<evidence type="ECO:0000313" key="2">
    <source>
        <dbReference type="EMBL" id="GBN82394.1"/>
    </source>
</evidence>
<dbReference type="EMBL" id="BGPR01149468">
    <property type="protein sequence ID" value="GBN82394.1"/>
    <property type="molecule type" value="Genomic_DNA"/>
</dbReference>
<evidence type="ECO:0000256" key="1">
    <source>
        <dbReference type="SAM" id="SignalP"/>
    </source>
</evidence>
<dbReference type="AlphaFoldDB" id="A0A4Y2S584"/>
<accession>A0A4Y2S584</accession>
<gene>
    <name evidence="2" type="ORF">AVEN_104479_1</name>
    <name evidence="3" type="ORF">AVEN_206362_1</name>
</gene>